<dbReference type="EMBL" id="WKJL01000001">
    <property type="protein sequence ID" value="MRW82981.1"/>
    <property type="molecule type" value="Genomic_DNA"/>
</dbReference>
<evidence type="ECO:0000313" key="2">
    <source>
        <dbReference type="EMBL" id="MRW82981.1"/>
    </source>
</evidence>
<sequence length="455" mass="50206">MTQHPLCFVLMPFGEKNTRDGRLINFDLVYDKIIAPAIVAAGLEPLRADHEMVDGVIHKPMFERLVLCPYAVADLTTANPNVFYELGVRHAAKAASTALIFAKDHCADMPFDVRPLRGLPYSLDQRGLPCRVDEDVTRLRDRLLAARQQAVDSPLYQMVEGYPDPHEVKTDTFRSRVAYSAKMKERLKQARKQGLAALQAVEDALAGKIGGLPDVEGGVMIDLLLSYRALEAWQPMVGLIAEMARPLAESLLVQQQLAFALNRAGDSDRAEQVLLGLIAQHGPASETLGLLGRVYKDRWAAAVQAGEECEARGALGKAVDTYLRGFECDWRDAYPGINALTLMELRDPEDTRREQLMPVVRYAVERRIASGQAGYWDYATRLELAVVMRDARTAQQAMENALAEARDPWNLKSTLANLVALQAARAQRGEPHAWLEAIIGTLARRAGVAAAQAVT</sequence>
<accession>A0A844CW33</accession>
<dbReference type="RefSeq" id="WP_154356009.1">
    <property type="nucleotide sequence ID" value="NZ_WKJL01000001.1"/>
</dbReference>
<feature type="domain" description="MAP3K TRAFs-binding" evidence="1">
    <location>
        <begin position="82"/>
        <end position="430"/>
    </location>
</feature>
<organism evidence="2 3">
    <name type="scientific">Duganella aquatilis</name>
    <dbReference type="NCBI Taxonomy" id="2666082"/>
    <lineage>
        <taxon>Bacteria</taxon>
        <taxon>Pseudomonadati</taxon>
        <taxon>Pseudomonadota</taxon>
        <taxon>Betaproteobacteria</taxon>
        <taxon>Burkholderiales</taxon>
        <taxon>Oxalobacteraceae</taxon>
        <taxon>Telluria group</taxon>
        <taxon>Duganella</taxon>
    </lineage>
</organism>
<evidence type="ECO:0000313" key="3">
    <source>
        <dbReference type="Proteomes" id="UP000439986"/>
    </source>
</evidence>
<reference evidence="2 3" key="1">
    <citation type="submission" date="2019-11" db="EMBL/GenBank/DDBJ databases">
        <title>Novel species isolated from a subtropical stream in China.</title>
        <authorList>
            <person name="Lu H."/>
        </authorList>
    </citation>
    <scope>NUCLEOTIDE SEQUENCE [LARGE SCALE GENOMIC DNA]</scope>
    <source>
        <strain evidence="2 3">FT26W</strain>
    </source>
</reference>
<keyword evidence="3" id="KW-1185">Reference proteome</keyword>
<comment type="caution">
    <text evidence="2">The sequence shown here is derived from an EMBL/GenBank/DDBJ whole genome shotgun (WGS) entry which is preliminary data.</text>
</comment>
<evidence type="ECO:0000259" key="1">
    <source>
        <dbReference type="Pfam" id="PF13281"/>
    </source>
</evidence>
<protein>
    <submittedName>
        <fullName evidence="2">DUF4071 domain-containing protein</fullName>
    </submittedName>
</protein>
<dbReference type="AlphaFoldDB" id="A0A844CW33"/>
<proteinExistence type="predicted"/>
<dbReference type="Proteomes" id="UP000439986">
    <property type="component" value="Unassembled WGS sequence"/>
</dbReference>
<dbReference type="Pfam" id="PF13281">
    <property type="entry name" value="MAP3K_TRAF_bd"/>
    <property type="match status" value="1"/>
</dbReference>
<gene>
    <name evidence="2" type="ORF">GJ698_02610</name>
</gene>
<dbReference type="InterPro" id="IPR025136">
    <property type="entry name" value="MAP3K_TRAF-bd"/>
</dbReference>
<name>A0A844CW33_9BURK</name>